<sequence>MNAGKKCAVPGCMLGMTLPKPGTQKWKRQSGAHVFPEADAY</sequence>
<accession>A0A150JW20</accession>
<dbReference type="EMBL" id="LQYG01000081">
    <property type="protein sequence ID" value="KYC60954.1"/>
    <property type="molecule type" value="Genomic_DNA"/>
</dbReference>
<name>A0A150JW20_HEYCO</name>
<evidence type="ECO:0000313" key="2">
    <source>
        <dbReference type="Proteomes" id="UP000075288"/>
    </source>
</evidence>
<comment type="caution">
    <text evidence="1">The sequence shown here is derived from an EMBL/GenBank/DDBJ whole genome shotgun (WGS) entry which is preliminary data.</text>
</comment>
<organism evidence="1 2">
    <name type="scientific">Heyndrickxia coagulans</name>
    <name type="common">Weizmannia coagulans</name>
    <dbReference type="NCBI Taxonomy" id="1398"/>
    <lineage>
        <taxon>Bacteria</taxon>
        <taxon>Bacillati</taxon>
        <taxon>Bacillota</taxon>
        <taxon>Bacilli</taxon>
        <taxon>Bacillales</taxon>
        <taxon>Bacillaceae</taxon>
        <taxon>Heyndrickxia</taxon>
    </lineage>
</organism>
<proteinExistence type="predicted"/>
<evidence type="ECO:0000313" key="1">
    <source>
        <dbReference type="EMBL" id="KYC60954.1"/>
    </source>
</evidence>
<gene>
    <name evidence="1" type="ORF">B4098_0354</name>
</gene>
<dbReference type="AlphaFoldDB" id="A0A150JW20"/>
<dbReference type="PATRIC" id="fig|1398.26.peg.571"/>
<reference evidence="1 2" key="1">
    <citation type="submission" date="2016-01" db="EMBL/GenBank/DDBJ databases">
        <title>Genome Sequences of Twelve Sporeforming Bacillus Species Isolated from Foods.</title>
        <authorList>
            <person name="Berendsen E.M."/>
            <person name="Wells-Bennik M.H."/>
            <person name="Krawcyk A.O."/>
            <person name="De Jong A."/>
            <person name="Holsappel S."/>
            <person name="Eijlander R.T."/>
            <person name="Kuipers O.P."/>
        </authorList>
    </citation>
    <scope>NUCLEOTIDE SEQUENCE [LARGE SCALE GENOMIC DNA]</scope>
    <source>
        <strain evidence="1 2">B4098</strain>
    </source>
</reference>
<dbReference type="Proteomes" id="UP000075288">
    <property type="component" value="Unassembled WGS sequence"/>
</dbReference>
<protein>
    <submittedName>
        <fullName evidence="1">Uncharacterized protein</fullName>
    </submittedName>
</protein>